<dbReference type="InterPro" id="IPR003395">
    <property type="entry name" value="RecF/RecN/SMC_N"/>
</dbReference>
<feature type="coiled-coil region" evidence="9">
    <location>
        <begin position="729"/>
        <end position="763"/>
    </location>
</feature>
<dbReference type="InterPro" id="IPR027417">
    <property type="entry name" value="P-loop_NTPase"/>
</dbReference>
<dbReference type="PANTHER" id="PTHR18937">
    <property type="entry name" value="STRUCTURAL MAINTENANCE OF CHROMOSOMES SMC FAMILY MEMBER"/>
    <property type="match status" value="1"/>
</dbReference>
<keyword evidence="6 8" id="KW-0539">Nucleus</keyword>
<evidence type="ECO:0000256" key="10">
    <source>
        <dbReference type="SAM" id="MobiDB-lite"/>
    </source>
</evidence>
<feature type="compositionally biased region" description="Basic and acidic residues" evidence="10">
    <location>
        <begin position="306"/>
        <end position="317"/>
    </location>
</feature>
<dbReference type="InterPro" id="IPR028468">
    <property type="entry name" value="Smc1_ABC"/>
</dbReference>
<evidence type="ECO:0000256" key="2">
    <source>
        <dbReference type="ARBA" id="ARBA00004286"/>
    </source>
</evidence>
<feature type="coiled-coil region" evidence="9">
    <location>
        <begin position="791"/>
        <end position="857"/>
    </location>
</feature>
<feature type="coiled-coil region" evidence="9">
    <location>
        <begin position="446"/>
        <end position="509"/>
    </location>
</feature>
<keyword evidence="7" id="KW-0131">Cell cycle</keyword>
<evidence type="ECO:0000313" key="12">
    <source>
        <dbReference type="EMBL" id="KAK9952238.1"/>
    </source>
</evidence>
<comment type="caution">
    <text evidence="12">The sequence shown here is derived from an EMBL/GenBank/DDBJ whole genome shotgun (WGS) entry which is preliminary data.</text>
</comment>
<feature type="region of interest" description="Disordered" evidence="10">
    <location>
        <begin position="304"/>
        <end position="331"/>
    </location>
</feature>
<dbReference type="SUPFAM" id="SSF52540">
    <property type="entry name" value="P-loop containing nucleoside triphosphate hydrolases"/>
    <property type="match status" value="1"/>
</dbReference>
<evidence type="ECO:0000313" key="13">
    <source>
        <dbReference type="Proteomes" id="UP001479290"/>
    </source>
</evidence>
<dbReference type="AlphaFoldDB" id="A0AAW1YUM2"/>
<evidence type="ECO:0000256" key="1">
    <source>
        <dbReference type="ARBA" id="ARBA00004123"/>
    </source>
</evidence>
<dbReference type="Pfam" id="PF06470">
    <property type="entry name" value="SMC_hinge"/>
    <property type="match status" value="1"/>
</dbReference>
<dbReference type="Gene3D" id="1.20.1060.20">
    <property type="match status" value="1"/>
</dbReference>
<dbReference type="Proteomes" id="UP001479290">
    <property type="component" value="Unassembled WGS sequence"/>
</dbReference>
<dbReference type="GO" id="GO:0007062">
    <property type="term" value="P:sister chromatid cohesion"/>
    <property type="evidence" value="ECO:0007669"/>
    <property type="project" value="InterPro"/>
</dbReference>
<feature type="coiled-coil region" evidence="9">
    <location>
        <begin position="666"/>
        <end position="696"/>
    </location>
</feature>
<keyword evidence="5 9" id="KW-0175">Coiled coil</keyword>
<feature type="domain" description="SMC hinge" evidence="11">
    <location>
        <begin position="513"/>
        <end position="631"/>
    </location>
</feature>
<dbReference type="FunFam" id="1.20.1060.20:FF:000001">
    <property type="entry name" value="Structural maintenance of chromosomes 1A"/>
    <property type="match status" value="1"/>
</dbReference>
<evidence type="ECO:0000259" key="11">
    <source>
        <dbReference type="SMART" id="SM00968"/>
    </source>
</evidence>
<dbReference type="GO" id="GO:0005634">
    <property type="term" value="C:nucleus"/>
    <property type="evidence" value="ECO:0007669"/>
    <property type="project" value="UniProtKB-SubCell"/>
</dbReference>
<reference evidence="12 13" key="1">
    <citation type="submission" date="2024-05" db="EMBL/GenBank/DDBJ databases">
        <title>A high-quality chromosomal-level genome assembly of Topmouth culter (Culter alburnus).</title>
        <authorList>
            <person name="Zhao H."/>
        </authorList>
    </citation>
    <scope>NUCLEOTIDE SEQUENCE [LARGE SCALE GENOMIC DNA]</scope>
    <source>
        <strain evidence="12">CATC2023</strain>
        <tissue evidence="12">Muscle</tissue>
    </source>
</reference>
<dbReference type="Pfam" id="PF02463">
    <property type="entry name" value="SMC_N"/>
    <property type="match status" value="1"/>
</dbReference>
<name>A0AAW1YUM2_CULAL</name>
<evidence type="ECO:0000256" key="9">
    <source>
        <dbReference type="SAM" id="Coils"/>
    </source>
</evidence>
<evidence type="ECO:0000256" key="3">
    <source>
        <dbReference type="ARBA" id="ARBA00005597"/>
    </source>
</evidence>
<dbReference type="GO" id="GO:0016887">
    <property type="term" value="F:ATP hydrolysis activity"/>
    <property type="evidence" value="ECO:0007669"/>
    <property type="project" value="InterPro"/>
</dbReference>
<evidence type="ECO:0000256" key="5">
    <source>
        <dbReference type="ARBA" id="ARBA00023054"/>
    </source>
</evidence>
<proteinExistence type="inferred from homology"/>
<gene>
    <name evidence="12" type="ORF">ABG768_018091</name>
</gene>
<dbReference type="GO" id="GO:0003677">
    <property type="term" value="F:DNA binding"/>
    <property type="evidence" value="ECO:0007669"/>
    <property type="project" value="TreeGrafter"/>
</dbReference>
<keyword evidence="13" id="KW-1185">Reference proteome</keyword>
<keyword evidence="4" id="KW-0158">Chromosome</keyword>
<organism evidence="12 13">
    <name type="scientific">Culter alburnus</name>
    <name type="common">Topmouth culter</name>
    <dbReference type="NCBI Taxonomy" id="194366"/>
    <lineage>
        <taxon>Eukaryota</taxon>
        <taxon>Metazoa</taxon>
        <taxon>Chordata</taxon>
        <taxon>Craniata</taxon>
        <taxon>Vertebrata</taxon>
        <taxon>Euteleostomi</taxon>
        <taxon>Actinopterygii</taxon>
        <taxon>Neopterygii</taxon>
        <taxon>Teleostei</taxon>
        <taxon>Ostariophysi</taxon>
        <taxon>Cypriniformes</taxon>
        <taxon>Xenocyprididae</taxon>
        <taxon>Xenocypridinae</taxon>
        <taxon>Culter</taxon>
    </lineage>
</organism>
<dbReference type="InterPro" id="IPR010935">
    <property type="entry name" value="SMC_hinge"/>
</dbReference>
<dbReference type="Gene3D" id="3.40.50.300">
    <property type="entry name" value="P-loop containing nucleotide triphosphate hydrolases"/>
    <property type="match status" value="2"/>
</dbReference>
<dbReference type="PIRSF" id="PIRSF005719">
    <property type="entry name" value="SMC"/>
    <property type="match status" value="1"/>
</dbReference>
<evidence type="ECO:0000256" key="7">
    <source>
        <dbReference type="ARBA" id="ARBA00023306"/>
    </source>
</evidence>
<dbReference type="FunFam" id="3.40.50.300:FF:000564">
    <property type="entry name" value="Structural maintenance of chromosomes 1A"/>
    <property type="match status" value="1"/>
</dbReference>
<dbReference type="GO" id="GO:0030893">
    <property type="term" value="C:meiotic cohesin complex"/>
    <property type="evidence" value="ECO:0007669"/>
    <property type="project" value="TreeGrafter"/>
</dbReference>
<evidence type="ECO:0000256" key="6">
    <source>
        <dbReference type="ARBA" id="ARBA00023242"/>
    </source>
</evidence>
<dbReference type="Gene3D" id="3.30.70.1620">
    <property type="match status" value="1"/>
</dbReference>
<evidence type="ECO:0000256" key="8">
    <source>
        <dbReference type="PIRNR" id="PIRNR005719"/>
    </source>
</evidence>
<evidence type="ECO:0000256" key="4">
    <source>
        <dbReference type="ARBA" id="ARBA00022454"/>
    </source>
</evidence>
<comment type="similarity">
    <text evidence="3">Belongs to the SMC family. SMC1 subfamily.</text>
</comment>
<dbReference type="InterPro" id="IPR024704">
    <property type="entry name" value="SMC"/>
</dbReference>
<dbReference type="SUPFAM" id="SSF75553">
    <property type="entry name" value="Smc hinge domain"/>
    <property type="match status" value="1"/>
</dbReference>
<sequence>MGFLKQLDVENFKSWRGKQTIGPFKRFNCIIGTNGSGKSNVMDALGFVMGERAVNLRVKHTRDLIHGAHISKPVSNSATVTMIYCGDNNEEMTFSRCISGESSEYRVNGKQMTLAKYTGELEKIGIVVKAKNCLVYQGAVESIAMMNAKERTKMFERISGSGELSAEYDAKLAVLQKAKEDTQFHFNRKKAATAEKKQVFKDKTEAEKYQALVDELRESKLQLTLFQLFHNEKNIDAQSDSLRDVQEAAAQQKNSMDVWEQTVKARKKEHGRLNRELQQLEKEIRSQEQILNQQRPQYIKAKVNTSHHEHKVEEARRSLQKNQNQQAKKEQELEELKRELTELEKAWKASERQMEEEEAQRGAGVQLEEAQVERYKELKELARKKGAILNQSAEKLHWEVKADREKLQFDLRRKSEIQANIKHSQTQLEDFSIRAEKLEEYANTTKKVLEEQHQQEEQLAEELSTGFIRMEEVNEELAQVLIKLQNARLDSQENRRQQKRDEVLESLRRLYPDTVYGRLVDLCQPIHKKYQLAVTKLFGKNMNAIVVTSATVAHDCIRFLKEERAEPETFLPIDYIDVHPLNERLREVQGAKMVVDVVQCAQNAPQLKRVIQYVCGNSLVCETLKDARRIAFDGPERLQTVALDGSLFRKSGVISGGSLDLSKKARRWDEKDMNKLKEEKDKLSSELRALMKLKRKEVDLKQIRAQSQGNQTRLKYSNSELDSIRRKSIPACQAEISKLRSELSNLEAQIEIQTESVELKDNEMKATRDKIHQMEDVVFADFCGEIGVANIREYEQDYLRLQQELEKKRLQFESQHTRLNTQLEYEQAQLEKLVKQMKKIEETIEKEENIVISLKEMEDRLLMTVEQTQSNLLELNNQLSKKTTLVNDAKTGLDKTLKGLQERNRVLVKLQKETICAEAALEQLRLSRHNLLLGCKIDGLPLTLISGALDDISDIQLDSESQSISTLDIYEREAQMVFDYSTLDMGLKALTDESELEAQLEKLKEGISSLESMIMMSRAPNLKALEKIREVKDSYREVMDAFETSTHTTKKCSQEFEQVKAKRFHLFSQCFERVSIVIDQIYKNLCRNASAQAILSAENPNEPYLDGINYNCVAPGKRFMAMDNLSGGEKAIAALALVFAIHSFRPAPFFVLDEVDAALDNTNIGKVTGFFRMMSRESCQIIVISLKEEFYSRADALLGVYSMFDECMFSRLLTLDLTPYPLNDENGTDGDGQMI</sequence>
<comment type="subcellular location">
    <subcellularLocation>
        <location evidence="2">Chromosome</location>
    </subcellularLocation>
    <subcellularLocation>
        <location evidence="1 8">Nucleus</location>
    </subcellularLocation>
</comment>
<dbReference type="GO" id="GO:0005524">
    <property type="term" value="F:ATP binding"/>
    <property type="evidence" value="ECO:0007669"/>
    <property type="project" value="InterPro"/>
</dbReference>
<dbReference type="EMBL" id="JAWDJR010000024">
    <property type="protein sequence ID" value="KAK9952238.1"/>
    <property type="molecule type" value="Genomic_DNA"/>
</dbReference>
<protein>
    <recommendedName>
        <fullName evidence="8">Structural maintenance of chromosomes protein</fullName>
    </recommendedName>
</protein>
<accession>A0AAW1YUM2</accession>
<dbReference type="SMART" id="SM00968">
    <property type="entry name" value="SMC_hinge"/>
    <property type="match status" value="1"/>
</dbReference>
<dbReference type="CDD" id="cd03275">
    <property type="entry name" value="ABC_SMC1_euk"/>
    <property type="match status" value="1"/>
</dbReference>
<dbReference type="InterPro" id="IPR036277">
    <property type="entry name" value="SMC_hinge_sf"/>
</dbReference>
<dbReference type="PANTHER" id="PTHR18937:SF147">
    <property type="entry name" value="STRUCTURAL MAINTENANCE OF CHROMOSOMES PROTEIN 1B"/>
    <property type="match status" value="1"/>
</dbReference>